<keyword evidence="3" id="KW-1185">Reference proteome</keyword>
<feature type="compositionally biased region" description="Basic residues" evidence="1">
    <location>
        <begin position="178"/>
        <end position="189"/>
    </location>
</feature>
<accession>A0ABM7F0C1</accession>
<reference evidence="2 3" key="2">
    <citation type="journal article" date="2023" name="ChemBioChem">
        <title>Acyltransferase Domain Exchange between Two Independent Type I Polyketide Synthases in the Same Producer Strain of Macrolide Antibiotics.</title>
        <authorList>
            <person name="Kudo F."/>
            <person name="Kishikawa K."/>
            <person name="Tsuboi K."/>
            <person name="Kido T."/>
            <person name="Usui T."/>
            <person name="Hashimoto J."/>
            <person name="Shin-Ya K."/>
            <person name="Miyanaga A."/>
            <person name="Eguchi T."/>
        </authorList>
    </citation>
    <scope>NUCLEOTIDE SEQUENCE [LARGE SCALE GENOMIC DNA]</scope>
    <source>
        <strain evidence="2 3">A-8890</strain>
    </source>
</reference>
<feature type="compositionally biased region" description="Low complexity" evidence="1">
    <location>
        <begin position="163"/>
        <end position="173"/>
    </location>
</feature>
<dbReference type="EMBL" id="AP018448">
    <property type="protein sequence ID" value="BBC29050.1"/>
    <property type="molecule type" value="Genomic_DNA"/>
</dbReference>
<feature type="region of interest" description="Disordered" evidence="1">
    <location>
        <begin position="163"/>
        <end position="208"/>
    </location>
</feature>
<sequence>MFRALLVGGLVSASVAVGIAPSYAIIEDPTNAGISDEDWAKFVQLGDYNGALAEFVDDDGVPEMLFPAGSTAPANLQYPADWTPWTTFGLYAAWDSQFTGMTEISAIEDNAVTTILNAGFDAGASFNPEEDTVVVVTSAPSSVTAPLVTTYGGKIRIIAGSGAAQSAAGGTSDDSPKKHSGKKHAKKYFTKKEASAKPVRKAPAPTGK</sequence>
<proteinExistence type="predicted"/>
<evidence type="ECO:0000313" key="3">
    <source>
        <dbReference type="Proteomes" id="UP001321542"/>
    </source>
</evidence>
<name>A0ABM7F0C1_9ACTN</name>
<protein>
    <recommendedName>
        <fullName evidence="4">Secreted protein</fullName>
    </recommendedName>
</protein>
<reference evidence="2 3" key="1">
    <citation type="journal article" date="2010" name="ChemBioChem">
        <title>Cloning and characterization of the biosynthetic gene cluster of 16-membered macrolide antibiotic FD-891: involvement of a dual functional cytochrome P450 monooxygenase catalyzing epoxidation and hydroxylation.</title>
        <authorList>
            <person name="Kudo F."/>
            <person name="Motegi A."/>
            <person name="Mizoue K."/>
            <person name="Eguchi T."/>
        </authorList>
    </citation>
    <scope>NUCLEOTIDE SEQUENCE [LARGE SCALE GENOMIC DNA]</scope>
    <source>
        <strain evidence="2 3">A-8890</strain>
    </source>
</reference>
<gene>
    <name evidence="2" type="ORF">SGFS_003410</name>
</gene>
<evidence type="ECO:0000313" key="2">
    <source>
        <dbReference type="EMBL" id="BBC29050.1"/>
    </source>
</evidence>
<dbReference type="Proteomes" id="UP001321542">
    <property type="component" value="Chromosome"/>
</dbReference>
<evidence type="ECO:0008006" key="4">
    <source>
        <dbReference type="Google" id="ProtNLM"/>
    </source>
</evidence>
<evidence type="ECO:0000256" key="1">
    <source>
        <dbReference type="SAM" id="MobiDB-lite"/>
    </source>
</evidence>
<organism evidence="2 3">
    <name type="scientific">Streptomyces graminofaciens</name>
    <dbReference type="NCBI Taxonomy" id="68212"/>
    <lineage>
        <taxon>Bacteria</taxon>
        <taxon>Bacillati</taxon>
        <taxon>Actinomycetota</taxon>
        <taxon>Actinomycetes</taxon>
        <taxon>Kitasatosporales</taxon>
        <taxon>Streptomycetaceae</taxon>
        <taxon>Streptomyces</taxon>
    </lineage>
</organism>